<keyword evidence="4" id="KW-0802">TPR repeat</keyword>
<dbReference type="PANTHER" id="PTHR44998:SF1">
    <property type="entry name" value="UDP-N-ACETYLGLUCOSAMINE--PEPTIDE N-ACETYLGLUCOSAMINYLTRANSFERASE 110 KDA SUBUNIT"/>
    <property type="match status" value="1"/>
</dbReference>
<dbReference type="OrthoDB" id="421121at2759"/>
<name>A0A8J2WXT1_9STRA</name>
<evidence type="ECO:0000313" key="9">
    <source>
        <dbReference type="Proteomes" id="UP000789595"/>
    </source>
</evidence>
<comment type="caution">
    <text evidence="8">The sequence shown here is derived from an EMBL/GenBank/DDBJ whole genome shotgun (WGS) entry which is preliminary data.</text>
</comment>
<keyword evidence="2" id="KW-0808">Transferase</keyword>
<proteinExistence type="predicted"/>
<evidence type="ECO:0000256" key="1">
    <source>
        <dbReference type="ARBA" id="ARBA00004922"/>
    </source>
</evidence>
<evidence type="ECO:0000256" key="3">
    <source>
        <dbReference type="ARBA" id="ARBA00022737"/>
    </source>
</evidence>
<feature type="signal peptide" evidence="6">
    <location>
        <begin position="1"/>
        <end position="17"/>
    </location>
</feature>
<dbReference type="PANTHER" id="PTHR44998">
    <property type="match status" value="1"/>
</dbReference>
<dbReference type="AlphaFoldDB" id="A0A8J2WXT1"/>
<keyword evidence="3" id="KW-0677">Repeat</keyword>
<dbReference type="Gene3D" id="3.40.50.11380">
    <property type="match status" value="1"/>
</dbReference>
<dbReference type="Gene3D" id="3.40.50.2000">
    <property type="entry name" value="Glycogen Phosphorylase B"/>
    <property type="match status" value="1"/>
</dbReference>
<dbReference type="EMBL" id="CAKKNE010000003">
    <property type="protein sequence ID" value="CAH0370180.1"/>
    <property type="molecule type" value="Genomic_DNA"/>
</dbReference>
<reference evidence="8" key="1">
    <citation type="submission" date="2021-11" db="EMBL/GenBank/DDBJ databases">
        <authorList>
            <consortium name="Genoscope - CEA"/>
            <person name="William W."/>
        </authorList>
    </citation>
    <scope>NUCLEOTIDE SEQUENCE</scope>
</reference>
<evidence type="ECO:0000256" key="2">
    <source>
        <dbReference type="ARBA" id="ARBA00022679"/>
    </source>
</evidence>
<keyword evidence="6" id="KW-0732">Signal</keyword>
<evidence type="ECO:0000256" key="4">
    <source>
        <dbReference type="ARBA" id="ARBA00022803"/>
    </source>
</evidence>
<protein>
    <recommendedName>
        <fullName evidence="7">O-GlcNAc transferase C-terminal domain-containing protein</fullName>
    </recommendedName>
</protein>
<accession>A0A8J2WXT1</accession>
<dbReference type="InterPro" id="IPR029489">
    <property type="entry name" value="OGT/SEC/SPY_C"/>
</dbReference>
<feature type="domain" description="O-GlcNAc transferase C-terminal" evidence="7">
    <location>
        <begin position="159"/>
        <end position="324"/>
    </location>
</feature>
<feature type="domain" description="O-GlcNAc transferase C-terminal" evidence="7">
    <location>
        <begin position="335"/>
        <end position="467"/>
    </location>
</feature>
<keyword evidence="9" id="KW-1185">Reference proteome</keyword>
<evidence type="ECO:0000313" key="8">
    <source>
        <dbReference type="EMBL" id="CAH0370180.1"/>
    </source>
</evidence>
<dbReference type="GO" id="GO:0016740">
    <property type="term" value="F:transferase activity"/>
    <property type="evidence" value="ECO:0007669"/>
    <property type="project" value="UniProtKB-KW"/>
</dbReference>
<feature type="region of interest" description="Disordered" evidence="5">
    <location>
        <begin position="129"/>
        <end position="159"/>
    </location>
</feature>
<feature type="chain" id="PRO_5035275335" description="O-GlcNAc transferase C-terminal domain-containing protein" evidence="6">
    <location>
        <begin position="18"/>
        <end position="475"/>
    </location>
</feature>
<gene>
    <name evidence="8" type="ORF">PECAL_3P00490</name>
</gene>
<organism evidence="8 9">
    <name type="scientific">Pelagomonas calceolata</name>
    <dbReference type="NCBI Taxonomy" id="35677"/>
    <lineage>
        <taxon>Eukaryota</taxon>
        <taxon>Sar</taxon>
        <taxon>Stramenopiles</taxon>
        <taxon>Ochrophyta</taxon>
        <taxon>Pelagophyceae</taxon>
        <taxon>Pelagomonadales</taxon>
        <taxon>Pelagomonadaceae</taxon>
        <taxon>Pelagomonas</taxon>
    </lineage>
</organism>
<evidence type="ECO:0000256" key="6">
    <source>
        <dbReference type="SAM" id="SignalP"/>
    </source>
</evidence>
<comment type="pathway">
    <text evidence="1">Protein modification; protein glycosylation.</text>
</comment>
<sequence>MRAAAIILSLACTEAWASPRHHHDRKLDAGPCDAGALAADAEDWEAVYDACRQAMARGGATDRRRALALRARRSTWRGLEEDDGDAKDTKDAAELVEAGAVPPFSALSLGVSGEGCARRGRLNLEEAIAAAKTTSSDKRAPRRAGGRRRENEAPDKPSVAFLTPDATGAHPLSQLLPSALCALDETEFRNIVLVTLCADDGSPERRRVEKGCDVVVDGETATTEEIANAIRDLNVDVLVDMCGHAGSSDVVEIIARRPARIQVVGGLGTPAPMGGTGIYDYALADAVVAPARLRAAAGWAPDEHRAVLVPHTYQVGDAEAYKRHELNYKESREPTSRKDHGLRDDAVVLACMNRPHKVDCTSFDAWVRIVKELAHGAPAVDTQLWLYAPGSDSGNSLRTRALARAAKTLPGGEEEARDRLVFAGREDRPAHLERLRHADLALDTRAYNSHTLAADYAWAGVPLCTALCDAEPRWV</sequence>
<dbReference type="Pfam" id="PF13844">
    <property type="entry name" value="Glyco_transf_41"/>
    <property type="match status" value="2"/>
</dbReference>
<evidence type="ECO:0000259" key="7">
    <source>
        <dbReference type="Pfam" id="PF13844"/>
    </source>
</evidence>
<dbReference type="Proteomes" id="UP000789595">
    <property type="component" value="Unassembled WGS sequence"/>
</dbReference>
<evidence type="ECO:0000256" key="5">
    <source>
        <dbReference type="SAM" id="MobiDB-lite"/>
    </source>
</evidence>